<evidence type="ECO:0000313" key="4">
    <source>
        <dbReference type="EMBL" id="KAK5996165.1"/>
    </source>
</evidence>
<comment type="caution">
    <text evidence="4">The sequence shown here is derived from an EMBL/GenBank/DDBJ whole genome shotgun (WGS) entry which is preliminary data.</text>
</comment>
<feature type="domain" description="Zn(2)-C6 fungal-type" evidence="3">
    <location>
        <begin position="14"/>
        <end position="43"/>
    </location>
</feature>
<name>A0ABR0SWL9_9HYPO</name>
<evidence type="ECO:0000313" key="5">
    <source>
        <dbReference type="Proteomes" id="UP001338125"/>
    </source>
</evidence>
<dbReference type="InterPro" id="IPR001138">
    <property type="entry name" value="Zn2Cys6_DnaBD"/>
</dbReference>
<evidence type="ECO:0000256" key="1">
    <source>
        <dbReference type="ARBA" id="ARBA00023242"/>
    </source>
</evidence>
<dbReference type="EMBL" id="JAVFKD010000004">
    <property type="protein sequence ID" value="KAK5996165.1"/>
    <property type="molecule type" value="Genomic_DNA"/>
</dbReference>
<dbReference type="InterPro" id="IPR053178">
    <property type="entry name" value="Osmoadaptation_assoc"/>
</dbReference>
<gene>
    <name evidence="4" type="ORF">PT974_04593</name>
</gene>
<dbReference type="Proteomes" id="UP001338125">
    <property type="component" value="Unassembled WGS sequence"/>
</dbReference>
<dbReference type="PROSITE" id="PS50048">
    <property type="entry name" value="ZN2_CY6_FUNGAL_2"/>
    <property type="match status" value="1"/>
</dbReference>
<dbReference type="InterPro" id="IPR036864">
    <property type="entry name" value="Zn2-C6_fun-type_DNA-bd_sf"/>
</dbReference>
<feature type="region of interest" description="Disordered" evidence="2">
    <location>
        <begin position="63"/>
        <end position="82"/>
    </location>
</feature>
<keyword evidence="5" id="KW-1185">Reference proteome</keyword>
<keyword evidence="1" id="KW-0539">Nucleus</keyword>
<dbReference type="InterPro" id="IPR021858">
    <property type="entry name" value="Fun_TF"/>
</dbReference>
<dbReference type="PANTHER" id="PTHR38111">
    <property type="entry name" value="ZN(2)-C6 FUNGAL-TYPE DOMAIN-CONTAINING PROTEIN-RELATED"/>
    <property type="match status" value="1"/>
</dbReference>
<dbReference type="PANTHER" id="PTHR38111:SF11">
    <property type="entry name" value="TRANSCRIPTION FACTOR DOMAIN-CONTAINING PROTEIN-RELATED"/>
    <property type="match status" value="1"/>
</dbReference>
<organism evidence="4 5">
    <name type="scientific">Cladobotryum mycophilum</name>
    <dbReference type="NCBI Taxonomy" id="491253"/>
    <lineage>
        <taxon>Eukaryota</taxon>
        <taxon>Fungi</taxon>
        <taxon>Dikarya</taxon>
        <taxon>Ascomycota</taxon>
        <taxon>Pezizomycotina</taxon>
        <taxon>Sordariomycetes</taxon>
        <taxon>Hypocreomycetidae</taxon>
        <taxon>Hypocreales</taxon>
        <taxon>Hypocreaceae</taxon>
        <taxon>Cladobotryum</taxon>
    </lineage>
</organism>
<proteinExistence type="predicted"/>
<dbReference type="CDD" id="cd00067">
    <property type="entry name" value="GAL4"/>
    <property type="match status" value="1"/>
</dbReference>
<evidence type="ECO:0000259" key="3">
    <source>
        <dbReference type="PROSITE" id="PS50048"/>
    </source>
</evidence>
<feature type="compositionally biased region" description="Polar residues" evidence="2">
    <location>
        <begin position="71"/>
        <end position="82"/>
    </location>
</feature>
<reference evidence="4 5" key="1">
    <citation type="submission" date="2024-01" db="EMBL/GenBank/DDBJ databases">
        <title>Complete genome of Cladobotryum mycophilum ATHUM6906.</title>
        <authorList>
            <person name="Christinaki A.C."/>
            <person name="Myridakis A.I."/>
            <person name="Kouvelis V.N."/>
        </authorList>
    </citation>
    <scope>NUCLEOTIDE SEQUENCE [LARGE SCALE GENOMIC DNA]</scope>
    <source>
        <strain evidence="4 5">ATHUM6906</strain>
    </source>
</reference>
<dbReference type="Pfam" id="PF11951">
    <property type="entry name" value="Fungal_trans_2"/>
    <property type="match status" value="1"/>
</dbReference>
<evidence type="ECO:0000256" key="2">
    <source>
        <dbReference type="SAM" id="MobiDB-lite"/>
    </source>
</evidence>
<dbReference type="SUPFAM" id="SSF57701">
    <property type="entry name" value="Zn2/Cys6 DNA-binding domain"/>
    <property type="match status" value="1"/>
</dbReference>
<protein>
    <recommendedName>
        <fullName evidence="3">Zn(2)-C6 fungal-type domain-containing protein</fullName>
    </recommendedName>
</protein>
<sequence>MPRRRMPWPPKPKSCITCKRRFKACDRTIPCCMECTNEGLICSGYEDPDQGIAWALATQKSMGRSFGHSRPQPTATPSSSVSKRATISGHVHIIGTTIWPTSLPQACELSTNGWMAAIHELYDTEPSIRYAALAMSTGIISAMGSNTQLWTQSMQAYNRSVQELVQALNDPRRSQSEGIMVTTRIIQCYELLFGQANKWRTHLEGQLAMFLARGPQSFTLGHAHQLYVDGRILMITLALGKRVKSPLRTREWRTIPYTYESRSTKDKLLDVLEDILEILVQYDHLCACQCPGDVDRFRNIILANCQRVERSLYIWEKESGLHIDMFDYLASGFPLPTPQNDLEFGVLHISSLYWTVGLVLYTTIEQVSSFTFQMKGYPSRAQEPTDPPIPPTTRPAEANWTMSNPRFYANKIAHSMHLFFEPKAGVVQGASSLFPMAMALQFFTRTESEGQRSREWQMLMDLFERPFMGSYVGRLMSELQVGATGSMKPASQAQRNIWWYQVMGQSNASGPFETPSLANYAQQASAPQGR</sequence>
<accession>A0ABR0SWL9</accession>